<protein>
    <submittedName>
        <fullName evidence="1">Uncharacterized protein</fullName>
    </submittedName>
</protein>
<name>A0ABQ8TLB9_PERAM</name>
<dbReference type="Proteomes" id="UP001148838">
    <property type="component" value="Unassembled WGS sequence"/>
</dbReference>
<gene>
    <name evidence="1" type="ORF">ANN_13495</name>
</gene>
<comment type="caution">
    <text evidence="1">The sequence shown here is derived from an EMBL/GenBank/DDBJ whole genome shotgun (WGS) entry which is preliminary data.</text>
</comment>
<sequence>MFVKWTEASSPSLMLESVSRGERPINQTEMGFKQRCNITDFVKKSYLAYFGIKLVDPSKTWAPHKVCKVCIEEFRNLINWRRPLLSSGVPMVWREQSNHSNDCYISSCDVKGKLLKDLPPEPRRLAVASFRLNTEHDILGKHLNRLGILPSASCILCHQQEYMDRQHLAKCPALKSSKEVDRYWGARTEYVKLINHPTYSPDLESCDCFLFPTIMKKMRRLSFNTAVAAIEIMSRSKSGVKRTPIDPDALKKAVEAVMAPPGIKISNR</sequence>
<dbReference type="Gene3D" id="3.30.420.10">
    <property type="entry name" value="Ribonuclease H-like superfamily/Ribonuclease H"/>
    <property type="match status" value="1"/>
</dbReference>
<accession>A0ABQ8TLB9</accession>
<evidence type="ECO:0000313" key="2">
    <source>
        <dbReference type="Proteomes" id="UP001148838"/>
    </source>
</evidence>
<dbReference type="EMBL" id="JAJSOF020000009">
    <property type="protein sequence ID" value="KAJ4446797.1"/>
    <property type="molecule type" value="Genomic_DNA"/>
</dbReference>
<keyword evidence="2" id="KW-1185">Reference proteome</keyword>
<evidence type="ECO:0000313" key="1">
    <source>
        <dbReference type="EMBL" id="KAJ4446797.1"/>
    </source>
</evidence>
<proteinExistence type="predicted"/>
<reference evidence="1 2" key="1">
    <citation type="journal article" date="2022" name="Allergy">
        <title>Genome assembly and annotation of Periplaneta americana reveal a comprehensive cockroach allergen profile.</title>
        <authorList>
            <person name="Wang L."/>
            <person name="Xiong Q."/>
            <person name="Saelim N."/>
            <person name="Wang L."/>
            <person name="Nong W."/>
            <person name="Wan A.T."/>
            <person name="Shi M."/>
            <person name="Liu X."/>
            <person name="Cao Q."/>
            <person name="Hui J.H.L."/>
            <person name="Sookrung N."/>
            <person name="Leung T.F."/>
            <person name="Tungtrongchitr A."/>
            <person name="Tsui S.K.W."/>
        </authorList>
    </citation>
    <scope>NUCLEOTIDE SEQUENCE [LARGE SCALE GENOMIC DNA]</scope>
    <source>
        <strain evidence="1">PWHHKU_190912</strain>
    </source>
</reference>
<dbReference type="InterPro" id="IPR036397">
    <property type="entry name" value="RNaseH_sf"/>
</dbReference>
<organism evidence="1 2">
    <name type="scientific">Periplaneta americana</name>
    <name type="common">American cockroach</name>
    <name type="synonym">Blatta americana</name>
    <dbReference type="NCBI Taxonomy" id="6978"/>
    <lineage>
        <taxon>Eukaryota</taxon>
        <taxon>Metazoa</taxon>
        <taxon>Ecdysozoa</taxon>
        <taxon>Arthropoda</taxon>
        <taxon>Hexapoda</taxon>
        <taxon>Insecta</taxon>
        <taxon>Pterygota</taxon>
        <taxon>Neoptera</taxon>
        <taxon>Polyneoptera</taxon>
        <taxon>Dictyoptera</taxon>
        <taxon>Blattodea</taxon>
        <taxon>Blattoidea</taxon>
        <taxon>Blattidae</taxon>
        <taxon>Blattinae</taxon>
        <taxon>Periplaneta</taxon>
    </lineage>
</organism>